<dbReference type="SUPFAM" id="SSF48371">
    <property type="entry name" value="ARM repeat"/>
    <property type="match status" value="1"/>
</dbReference>
<dbReference type="InterPro" id="IPR012978">
    <property type="entry name" value="HEAT_RRP12"/>
</dbReference>
<evidence type="ECO:0000259" key="6">
    <source>
        <dbReference type="Pfam" id="PF25772"/>
    </source>
</evidence>
<evidence type="ECO:0000256" key="1">
    <source>
        <dbReference type="ARBA" id="ARBA00004123"/>
    </source>
</evidence>
<proteinExistence type="inferred from homology"/>
<dbReference type="InterPro" id="IPR057860">
    <property type="entry name" value="HEAT_RRP12_N"/>
</dbReference>
<dbReference type="Gene3D" id="1.25.10.10">
    <property type="entry name" value="Leucine-rich Repeat Variant"/>
    <property type="match status" value="1"/>
</dbReference>
<evidence type="ECO:0000256" key="3">
    <source>
        <dbReference type="ARBA" id="ARBA00023242"/>
    </source>
</evidence>
<gene>
    <name evidence="7" type="ORF">NBR_LOCUS7090</name>
</gene>
<dbReference type="InterPro" id="IPR052087">
    <property type="entry name" value="RRP12"/>
</dbReference>
<comment type="similarity">
    <text evidence="2">Belongs to the RRP12 family.</text>
</comment>
<feature type="domain" description="RRP12 N-terminal HEAT" evidence="6">
    <location>
        <begin position="106"/>
        <end position="308"/>
    </location>
</feature>
<reference evidence="9" key="1">
    <citation type="submission" date="2016-04" db="UniProtKB">
        <authorList>
            <consortium name="WormBaseParasite"/>
        </authorList>
    </citation>
    <scope>IDENTIFICATION</scope>
</reference>
<organism evidence="9">
    <name type="scientific">Nippostrongylus brasiliensis</name>
    <name type="common">Rat hookworm</name>
    <dbReference type="NCBI Taxonomy" id="27835"/>
    <lineage>
        <taxon>Eukaryota</taxon>
        <taxon>Metazoa</taxon>
        <taxon>Ecdysozoa</taxon>
        <taxon>Nematoda</taxon>
        <taxon>Chromadorea</taxon>
        <taxon>Rhabditida</taxon>
        <taxon>Rhabditina</taxon>
        <taxon>Rhabditomorpha</taxon>
        <taxon>Strongyloidea</taxon>
        <taxon>Heligmosomidae</taxon>
        <taxon>Nippostrongylus</taxon>
    </lineage>
</organism>
<protein>
    <submittedName>
        <fullName evidence="9">RRP12-like protein (inferred by orthology to a human protein)</fullName>
    </submittedName>
</protein>
<evidence type="ECO:0000256" key="4">
    <source>
        <dbReference type="SAM" id="MobiDB-lite"/>
    </source>
</evidence>
<dbReference type="WBParaSite" id="NBR_0000708901-mRNA-1">
    <property type="protein sequence ID" value="NBR_0000708901-mRNA-1"/>
    <property type="gene ID" value="NBR_0000708901"/>
</dbReference>
<evidence type="ECO:0000313" key="9">
    <source>
        <dbReference type="WBParaSite" id="NBR_0000708901-mRNA-1"/>
    </source>
</evidence>
<dbReference type="InterPro" id="IPR016024">
    <property type="entry name" value="ARM-type_fold"/>
</dbReference>
<feature type="compositionally biased region" description="Basic residues" evidence="4">
    <location>
        <begin position="1286"/>
        <end position="1299"/>
    </location>
</feature>
<dbReference type="OMA" id="PDQMKHR"/>
<dbReference type="PANTHER" id="PTHR48287:SF1">
    <property type="entry name" value="ARM REPEAT SUPERFAMILY PROTEIN"/>
    <property type="match status" value="1"/>
</dbReference>
<evidence type="ECO:0000313" key="7">
    <source>
        <dbReference type="EMBL" id="VDL70679.1"/>
    </source>
</evidence>
<evidence type="ECO:0000313" key="8">
    <source>
        <dbReference type="Proteomes" id="UP000271162"/>
    </source>
</evidence>
<feature type="region of interest" description="Disordered" evidence="4">
    <location>
        <begin position="1163"/>
        <end position="1299"/>
    </location>
</feature>
<dbReference type="STRING" id="27835.A0A158QXN0"/>
<dbReference type="Proteomes" id="UP000271162">
    <property type="component" value="Unassembled WGS sequence"/>
</dbReference>
<dbReference type="Pfam" id="PF25772">
    <property type="entry name" value="HEAT_RRP12_N"/>
    <property type="match status" value="1"/>
</dbReference>
<dbReference type="InterPro" id="IPR011989">
    <property type="entry name" value="ARM-like"/>
</dbReference>
<dbReference type="PANTHER" id="PTHR48287">
    <property type="entry name" value="ARM REPEAT SUPERFAMILY PROTEIN"/>
    <property type="match status" value="1"/>
</dbReference>
<comment type="subcellular location">
    <subcellularLocation>
        <location evidence="1">Nucleus</location>
    </subcellularLocation>
</comment>
<feature type="domain" description="RRP12 HEAT" evidence="5">
    <location>
        <begin position="427"/>
        <end position="683"/>
    </location>
</feature>
<keyword evidence="3" id="KW-0539">Nucleus</keyword>
<feature type="compositionally biased region" description="Acidic residues" evidence="4">
    <location>
        <begin position="1186"/>
        <end position="1195"/>
    </location>
</feature>
<evidence type="ECO:0000259" key="5">
    <source>
        <dbReference type="Pfam" id="PF08161"/>
    </source>
</evidence>
<dbReference type="EMBL" id="UYSL01019858">
    <property type="protein sequence ID" value="VDL70679.1"/>
    <property type="molecule type" value="Genomic_DNA"/>
</dbReference>
<accession>A0A158QXN0</accession>
<dbReference type="GO" id="GO:0005634">
    <property type="term" value="C:nucleus"/>
    <property type="evidence" value="ECO:0007669"/>
    <property type="project" value="UniProtKB-SubCell"/>
</dbReference>
<keyword evidence="8" id="KW-1185">Reference proteome</keyword>
<dbReference type="Pfam" id="PF08161">
    <property type="entry name" value="RRP12_HEAT"/>
    <property type="match status" value="1"/>
</dbReference>
<name>A0A158QXN0_NIPBR</name>
<feature type="region of interest" description="Disordered" evidence="4">
    <location>
        <begin position="1042"/>
        <end position="1072"/>
    </location>
</feature>
<reference evidence="7 8" key="2">
    <citation type="submission" date="2018-11" db="EMBL/GenBank/DDBJ databases">
        <authorList>
            <consortium name="Pathogen Informatics"/>
        </authorList>
    </citation>
    <scope>NUCLEOTIDE SEQUENCE [LARGE SCALE GENOMIC DNA]</scope>
</reference>
<feature type="region of interest" description="Disordered" evidence="4">
    <location>
        <begin position="15"/>
        <end position="39"/>
    </location>
</feature>
<sequence>MVGKYRHRIHGKAAARIRKGFSSESNPQRRRHREAAGAARVGSLTTEPMVAVDDRPEAADYLLDNLGGMRIGQENDACNKSMISEGAVSRISQFTACTNPNFDSVHRFWKSGSSMQKEVVSVLAAVAELIKERNGTETDVEYFGALMTTLEGSPINEPSRTAAVAFLLQLIVKKIPKEVLQAQFTKVVQVLYTKMLENSECSDGSVLKYLLSVLGVVLRAQPARVWSAANTRNMIVSVAALCAHDRPWVRTMARRVVRAVLTDPVTAMDNGLHAASSSVGLFVQQQLHSSLNSKNGEIVAMRYLCLLEGIMHKMPCSLFKQLAENILSSFSIADAMVKCSALQCLHRCLQRQPCDAALSVDTNVLLVKALKQLSPPAEDITVCAYWMQALAEAHVCLTAKDPRRCFSLLPSTLDVIVEFFNNGDEQLAQLTYQILARLIERSVQDNEECAKSLLSLLDRALNVHSTAVWKHVLRSQMRLYETTGAGIVGEEFDKAMKTLALLRESDECFCKQEIDFTVGCAVRHVGAPAVLSVIPLGIDADAAILSTEFTRSWIIPVLRVNLHNAPLSYFSSHILPLAMKIYRRLGSLDPVPQRLYMTLQVQLWELLPSFCDSPSDLEKSFPQLAPVLGAALNERSDLRPQILSGIRHILRFALLPDAPPERVEVVSSYAKNFMPLFFNLYTANSDDGHDDKGARMSVLETIRLYAELTPKELVAQFVDAAITKANDAAEDYTKQARILDILCAISRSADCATLEKVIDTITPWFNMEGIQKKAFRILEEIMLKRNSPELDSFFVSRSSDFENALSRPIATVVGPARAAFCSCVRLHMESVTDFSKLSDFCSKSVDSVILCLDKENNTHTRSNASKCLQQMFGKLIEVGAENEQQISTVLSDILSRIYDLATPSAGANNGTVELEIARSTLVALNIVAQKLLKVLNGSHMARLVAHGCAWIGDGRPPVRILVIRLLRVLAQKMPEYALQQYRDLLLNSVFEGQLTCDVTSKVRKANRLLLEVLVAKFGVDVLLKYTSKTEWVKQMKNIEKMNRRKERQAKGGSKAEDSDDENTSDVGSRLSSKTAGADTILKLLEDSDASESDGEAELAERRSRAGSIWLKEDNDMGDSTDLLDRKSIILKVTTSDPAQLAKRRAKLLERKKEKESGFKISKDGKLIVIDDDDDGQKRKRKKRGDIDDDLDDDDVFANKKRKDDYDSDSDSDDDQKQAKQSSKKSTVSGASTWRPGGQGIHRDTSKSVKNRPTKGNGEKKKPNVQPYAYIPLRQKGAKQDLVKVLKSQRKARGAKKAKK</sequence>
<evidence type="ECO:0000256" key="2">
    <source>
        <dbReference type="ARBA" id="ARBA00007690"/>
    </source>
</evidence>